<comment type="caution">
    <text evidence="2">The sequence shown here is derived from an EMBL/GenBank/DDBJ whole genome shotgun (WGS) entry which is preliminary data.</text>
</comment>
<sequence length="209" mass="23225">MKTILCYGDSNTWGYEPERDGRLAWDQRWPGILQDKLGPGYRVIENGLCGRTTCHESKREPFVNGYPEARVCAEVNAPLSIAVVMLGTNDCKDEYGSDPARIAEDVKAVAKVFRERGAKILILSPAPIRGLEKSPFRDEFGLGAEEKSRRLPHCLQKMAEEMGWQFLEAGSLVKPGDYDGIHLPAGEHARLAEAVAGKIRELSKDIDQK</sequence>
<proteinExistence type="predicted"/>
<organism evidence="2 3">
    <name type="scientific">Candidatus Dorea gallistercoris</name>
    <dbReference type="NCBI Taxonomy" id="2838542"/>
    <lineage>
        <taxon>Bacteria</taxon>
        <taxon>Bacillati</taxon>
        <taxon>Bacillota</taxon>
        <taxon>Clostridia</taxon>
        <taxon>Lachnospirales</taxon>
        <taxon>Lachnospiraceae</taxon>
        <taxon>Dorea</taxon>
    </lineage>
</organism>
<dbReference type="AlphaFoldDB" id="A0A9D1RAC4"/>
<evidence type="ECO:0000313" key="3">
    <source>
        <dbReference type="Proteomes" id="UP000824263"/>
    </source>
</evidence>
<evidence type="ECO:0000259" key="1">
    <source>
        <dbReference type="Pfam" id="PF13472"/>
    </source>
</evidence>
<protein>
    <submittedName>
        <fullName evidence="2">Lipolytic enzyme, G-D-S-L</fullName>
    </submittedName>
</protein>
<dbReference type="InterPro" id="IPR013830">
    <property type="entry name" value="SGNH_hydro"/>
</dbReference>
<dbReference type="InterPro" id="IPR036514">
    <property type="entry name" value="SGNH_hydro_sf"/>
</dbReference>
<gene>
    <name evidence="2" type="ORF">H9873_10070</name>
</gene>
<reference evidence="2" key="1">
    <citation type="journal article" date="2021" name="PeerJ">
        <title>Extensive microbial diversity within the chicken gut microbiome revealed by metagenomics and culture.</title>
        <authorList>
            <person name="Gilroy R."/>
            <person name="Ravi A."/>
            <person name="Getino M."/>
            <person name="Pursley I."/>
            <person name="Horton D.L."/>
            <person name="Alikhan N.F."/>
            <person name="Baker D."/>
            <person name="Gharbi K."/>
            <person name="Hall N."/>
            <person name="Watson M."/>
            <person name="Adriaenssens E.M."/>
            <person name="Foster-Nyarko E."/>
            <person name="Jarju S."/>
            <person name="Secka A."/>
            <person name="Antonio M."/>
            <person name="Oren A."/>
            <person name="Chaudhuri R.R."/>
            <person name="La Ragione R."/>
            <person name="Hildebrand F."/>
            <person name="Pallen M.J."/>
        </authorList>
    </citation>
    <scope>NUCLEOTIDE SEQUENCE</scope>
    <source>
        <strain evidence="2">ChiSxjej1B13-11762</strain>
    </source>
</reference>
<feature type="domain" description="SGNH hydrolase-type esterase" evidence="1">
    <location>
        <begin position="6"/>
        <end position="178"/>
    </location>
</feature>
<dbReference type="Gene3D" id="3.40.50.1110">
    <property type="entry name" value="SGNH hydrolase"/>
    <property type="match status" value="1"/>
</dbReference>
<evidence type="ECO:0000313" key="2">
    <source>
        <dbReference type="EMBL" id="HIW84651.1"/>
    </source>
</evidence>
<name>A0A9D1RAC4_9FIRM</name>
<dbReference type="SUPFAM" id="SSF52266">
    <property type="entry name" value="SGNH hydrolase"/>
    <property type="match status" value="1"/>
</dbReference>
<reference evidence="2" key="2">
    <citation type="submission" date="2021-04" db="EMBL/GenBank/DDBJ databases">
        <authorList>
            <person name="Gilroy R."/>
        </authorList>
    </citation>
    <scope>NUCLEOTIDE SEQUENCE</scope>
    <source>
        <strain evidence="2">ChiSxjej1B13-11762</strain>
    </source>
</reference>
<dbReference type="Pfam" id="PF13472">
    <property type="entry name" value="Lipase_GDSL_2"/>
    <property type="match status" value="1"/>
</dbReference>
<accession>A0A9D1RAC4</accession>
<dbReference type="Proteomes" id="UP000824263">
    <property type="component" value="Unassembled WGS sequence"/>
</dbReference>
<dbReference type="EMBL" id="DXGF01000181">
    <property type="protein sequence ID" value="HIW84651.1"/>
    <property type="molecule type" value="Genomic_DNA"/>
</dbReference>